<comment type="similarity">
    <text evidence="2">Belongs to the glycosyl hydrolase 20 family.</text>
</comment>
<name>A0AA85JB45_TRIRE</name>
<dbReference type="Pfam" id="PF00728">
    <property type="entry name" value="Glyco_hydro_20"/>
    <property type="match status" value="1"/>
</dbReference>
<keyword evidence="6" id="KW-0326">Glycosidase</keyword>
<evidence type="ECO:0000256" key="2">
    <source>
        <dbReference type="ARBA" id="ARBA00006285"/>
    </source>
</evidence>
<proteinExistence type="inferred from homology"/>
<dbReference type="InterPro" id="IPR015883">
    <property type="entry name" value="Glyco_hydro_20_cat"/>
</dbReference>
<evidence type="ECO:0000256" key="3">
    <source>
        <dbReference type="ARBA" id="ARBA00012663"/>
    </source>
</evidence>
<feature type="domain" description="Glycoside hydrolase family 20 catalytic" evidence="9">
    <location>
        <begin position="162"/>
        <end position="443"/>
    </location>
</feature>
<dbReference type="Proteomes" id="UP000050795">
    <property type="component" value="Unassembled WGS sequence"/>
</dbReference>
<evidence type="ECO:0000256" key="5">
    <source>
        <dbReference type="ARBA" id="ARBA00023180"/>
    </source>
</evidence>
<evidence type="ECO:0000256" key="4">
    <source>
        <dbReference type="ARBA" id="ARBA00022801"/>
    </source>
</evidence>
<keyword evidence="11" id="KW-1185">Reference proteome</keyword>
<feature type="active site" description="Proton donor" evidence="7">
    <location>
        <position position="318"/>
    </location>
</feature>
<feature type="signal peptide" evidence="8">
    <location>
        <begin position="1"/>
        <end position="22"/>
    </location>
</feature>
<dbReference type="GO" id="GO:0005764">
    <property type="term" value="C:lysosome"/>
    <property type="evidence" value="ECO:0007669"/>
    <property type="project" value="TreeGrafter"/>
</dbReference>
<dbReference type="Gene3D" id="3.20.20.80">
    <property type="entry name" value="Glycosidases"/>
    <property type="match status" value="1"/>
</dbReference>
<dbReference type="GO" id="GO:0030203">
    <property type="term" value="P:glycosaminoglycan metabolic process"/>
    <property type="evidence" value="ECO:0007669"/>
    <property type="project" value="TreeGrafter"/>
</dbReference>
<dbReference type="InterPro" id="IPR029019">
    <property type="entry name" value="HEX_eukaryotic_N"/>
</dbReference>
<reference evidence="12" key="2">
    <citation type="submission" date="2023-11" db="UniProtKB">
        <authorList>
            <consortium name="WormBaseParasite"/>
        </authorList>
    </citation>
    <scope>IDENTIFICATION</scope>
</reference>
<keyword evidence="5" id="KW-0325">Glycoprotein</keyword>
<evidence type="ECO:0000313" key="12">
    <source>
        <dbReference type="WBParaSite" id="TREG1_142960.1"/>
    </source>
</evidence>
<dbReference type="GO" id="GO:0004563">
    <property type="term" value="F:beta-N-acetylhexosaminidase activity"/>
    <property type="evidence" value="ECO:0007669"/>
    <property type="project" value="UniProtKB-EC"/>
</dbReference>
<dbReference type="SUPFAM" id="SSF55545">
    <property type="entry name" value="beta-N-acetylhexosaminidase-like domain"/>
    <property type="match status" value="1"/>
</dbReference>
<evidence type="ECO:0000259" key="10">
    <source>
        <dbReference type="Pfam" id="PF14845"/>
    </source>
</evidence>
<feature type="domain" description="Beta-hexosaminidase eukaryotic type N-terminal" evidence="10">
    <location>
        <begin position="23"/>
        <end position="140"/>
    </location>
</feature>
<organism evidence="11 12">
    <name type="scientific">Trichobilharzia regenti</name>
    <name type="common">Nasal bird schistosome</name>
    <dbReference type="NCBI Taxonomy" id="157069"/>
    <lineage>
        <taxon>Eukaryota</taxon>
        <taxon>Metazoa</taxon>
        <taxon>Spiralia</taxon>
        <taxon>Lophotrochozoa</taxon>
        <taxon>Platyhelminthes</taxon>
        <taxon>Trematoda</taxon>
        <taxon>Digenea</taxon>
        <taxon>Strigeidida</taxon>
        <taxon>Schistosomatoidea</taxon>
        <taxon>Schistosomatidae</taxon>
        <taxon>Trichobilharzia</taxon>
    </lineage>
</organism>
<dbReference type="PIRSF" id="PIRSF001093">
    <property type="entry name" value="B-hxosamndse_ab_euk"/>
    <property type="match status" value="1"/>
</dbReference>
<evidence type="ECO:0000313" key="11">
    <source>
        <dbReference type="Proteomes" id="UP000050795"/>
    </source>
</evidence>
<dbReference type="GO" id="GO:0006689">
    <property type="term" value="P:ganglioside catabolic process"/>
    <property type="evidence" value="ECO:0007669"/>
    <property type="project" value="TreeGrafter"/>
</dbReference>
<dbReference type="PRINTS" id="PR00738">
    <property type="entry name" value="GLHYDRLASE20"/>
</dbReference>
<dbReference type="SUPFAM" id="SSF51445">
    <property type="entry name" value="(Trans)glycosidases"/>
    <property type="match status" value="1"/>
</dbReference>
<dbReference type="PANTHER" id="PTHR22600">
    <property type="entry name" value="BETA-HEXOSAMINIDASE"/>
    <property type="match status" value="1"/>
</dbReference>
<feature type="chain" id="PRO_5041712729" description="beta-N-acetylhexosaminidase" evidence="8">
    <location>
        <begin position="23"/>
        <end position="459"/>
    </location>
</feature>
<protein>
    <recommendedName>
        <fullName evidence="3">beta-N-acetylhexosaminidase</fullName>
        <ecNumber evidence="3">3.2.1.52</ecNumber>
    </recommendedName>
</protein>
<dbReference type="InterPro" id="IPR025705">
    <property type="entry name" value="Beta_hexosaminidase_sua/sub"/>
</dbReference>
<keyword evidence="4" id="KW-0378">Hydrolase</keyword>
<reference evidence="11" key="1">
    <citation type="submission" date="2022-06" db="EMBL/GenBank/DDBJ databases">
        <authorList>
            <person name="Berger JAMES D."/>
            <person name="Berger JAMES D."/>
        </authorList>
    </citation>
    <scope>NUCLEOTIDE SEQUENCE [LARGE SCALE GENOMIC DNA]</scope>
</reference>
<dbReference type="GO" id="GO:0005975">
    <property type="term" value="P:carbohydrate metabolic process"/>
    <property type="evidence" value="ECO:0007669"/>
    <property type="project" value="InterPro"/>
</dbReference>
<dbReference type="InterPro" id="IPR029018">
    <property type="entry name" value="Hex-like_dom2"/>
</dbReference>
<dbReference type="PANTHER" id="PTHR22600:SF21">
    <property type="entry name" value="BETA-HEXOSAMINIDASE A"/>
    <property type="match status" value="1"/>
</dbReference>
<dbReference type="EC" id="3.2.1.52" evidence="3"/>
<dbReference type="WBParaSite" id="TREG1_142960.1">
    <property type="protein sequence ID" value="TREG1_142960.1"/>
    <property type="gene ID" value="TREG1_142960"/>
</dbReference>
<evidence type="ECO:0000259" key="9">
    <source>
        <dbReference type="Pfam" id="PF00728"/>
    </source>
</evidence>
<sequence length="459" mass="53016">MIFNFMLFLIALLINNSFYTTAIVPKPSSYIKPSTVCYLNRPLDIKNNYSSCDILSEAVTRFEKRLELKHLPISEKVVVTCNIDNLNIKIGSGCDEGLGQLWPNASIDESYQVWIEESQISIESFEVWGALHALETILQLVYQGEYSGNVIITGSLMDEPQFGHRGMLIDTARYFLPLNVLEKLLDSMAMVKMNVFHWHITDDQSFPFVSTTCPKLTEKGAYHQLKCIYSDGDVKNLLDYACRRGIRVIPEFDTPAHTLSWGKGYPELLTKCYNGAQPNGKLGPLNPVNPSLYGFLKKFFEEIVRRFHDNYIHLGGNEVDYECWSSNPEITKFMKDEKFGEDYYQLHRYYLVKLIEIVKNMMTTDPDLPITPIVYQESYADECGTDFKTIIHIWKTVEWEKHVYNATLDGYKVIVSGTWNLNDIQSDLDWMRYYSQNIKEFGAMHNLQKTIRRYADLVG</sequence>
<dbReference type="AlphaFoldDB" id="A0AA85JB45"/>
<evidence type="ECO:0000256" key="7">
    <source>
        <dbReference type="PIRSR" id="PIRSR001093-1"/>
    </source>
</evidence>
<evidence type="ECO:0000256" key="1">
    <source>
        <dbReference type="ARBA" id="ARBA00001231"/>
    </source>
</evidence>
<dbReference type="Gene3D" id="3.30.379.10">
    <property type="entry name" value="Chitobiase/beta-hexosaminidase domain 2-like"/>
    <property type="match status" value="1"/>
</dbReference>
<dbReference type="InterPro" id="IPR017853">
    <property type="entry name" value="GH"/>
</dbReference>
<evidence type="ECO:0000256" key="6">
    <source>
        <dbReference type="ARBA" id="ARBA00023295"/>
    </source>
</evidence>
<dbReference type="Pfam" id="PF14845">
    <property type="entry name" value="Glycohydro_20b2"/>
    <property type="match status" value="1"/>
</dbReference>
<dbReference type="GO" id="GO:0016020">
    <property type="term" value="C:membrane"/>
    <property type="evidence" value="ECO:0007669"/>
    <property type="project" value="TreeGrafter"/>
</dbReference>
<comment type="catalytic activity">
    <reaction evidence="1">
        <text>Hydrolysis of terminal non-reducing N-acetyl-D-hexosamine residues in N-acetyl-beta-D-hexosaminides.</text>
        <dbReference type="EC" id="3.2.1.52"/>
    </reaction>
</comment>
<keyword evidence="8" id="KW-0732">Signal</keyword>
<accession>A0AA85JB45</accession>
<evidence type="ECO:0000256" key="8">
    <source>
        <dbReference type="SAM" id="SignalP"/>
    </source>
</evidence>